<evidence type="ECO:0000259" key="13">
    <source>
        <dbReference type="Pfam" id="PF00155"/>
    </source>
</evidence>
<reference evidence="14 15" key="1">
    <citation type="submission" date="2024-09" db="EMBL/GenBank/DDBJ databases">
        <title>Rethinking Asexuality: The Enigmatic Case of Functional Sexual Genes in Lepraria (Stereocaulaceae).</title>
        <authorList>
            <person name="Doellman M."/>
            <person name="Sun Y."/>
            <person name="Barcenas-Pena A."/>
            <person name="Lumbsch H.T."/>
            <person name="Grewe F."/>
        </authorList>
    </citation>
    <scope>NUCLEOTIDE SEQUENCE [LARGE SCALE GENOMIC DNA]</scope>
    <source>
        <strain evidence="14 15">Mercado 3170</strain>
    </source>
</reference>
<comment type="subcellular location">
    <subcellularLocation>
        <location evidence="11">Mitochondrion matrix</location>
    </subcellularLocation>
</comment>
<evidence type="ECO:0000256" key="11">
    <source>
        <dbReference type="RuleBase" id="RU910713"/>
    </source>
</evidence>
<dbReference type="Gene3D" id="3.40.640.10">
    <property type="entry name" value="Type I PLP-dependent aspartate aminotransferase-like (Major domain)"/>
    <property type="match status" value="1"/>
</dbReference>
<comment type="function">
    <text evidence="2">Catalyzes the synthesis of 5-aminolevulinate (ALA) from succinyl-CoA and glycine, the first and rate-limiting step in heme biosynthesis.</text>
</comment>
<dbReference type="InterPro" id="IPR015421">
    <property type="entry name" value="PyrdxlP-dep_Trfase_major"/>
</dbReference>
<comment type="catalytic activity">
    <reaction evidence="9 11">
        <text>succinyl-CoA + glycine + H(+) = 5-aminolevulinate + CO2 + CoA</text>
        <dbReference type="Rhea" id="RHEA:12921"/>
        <dbReference type="ChEBI" id="CHEBI:15378"/>
        <dbReference type="ChEBI" id="CHEBI:16526"/>
        <dbReference type="ChEBI" id="CHEBI:57287"/>
        <dbReference type="ChEBI" id="CHEBI:57292"/>
        <dbReference type="ChEBI" id="CHEBI:57305"/>
        <dbReference type="ChEBI" id="CHEBI:356416"/>
        <dbReference type="EC" id="2.3.1.37"/>
    </reaction>
</comment>
<dbReference type="Proteomes" id="UP001590950">
    <property type="component" value="Unassembled WGS sequence"/>
</dbReference>
<dbReference type="InterPro" id="IPR015424">
    <property type="entry name" value="PyrdxlP-dep_Trfase"/>
</dbReference>
<keyword evidence="7 11" id="KW-0350">Heme biosynthesis</keyword>
<evidence type="ECO:0000256" key="9">
    <source>
        <dbReference type="ARBA" id="ARBA00047654"/>
    </source>
</evidence>
<evidence type="ECO:0000256" key="1">
    <source>
        <dbReference type="ARBA" id="ARBA00001933"/>
    </source>
</evidence>
<protein>
    <recommendedName>
        <fullName evidence="11">5-aminolevulinate synthase</fullName>
        <ecNumber evidence="11">2.3.1.37</ecNumber>
    </recommendedName>
    <alternativeName>
        <fullName evidence="11">5-aminolevulinic acid synthase</fullName>
    </alternativeName>
    <alternativeName>
        <fullName evidence="11">Delta-ALA synthase</fullName>
    </alternativeName>
    <alternativeName>
        <fullName evidence="11">Delta-aminolevulinate synthase</fullName>
    </alternativeName>
</protein>
<sequence>MEALLRQSRSMCPFLNKTSPATLRSLSTTTRHVSPGGGTMSNLQVLARRCPVMGKAMIAQSAKNSNNVLNGVFGGVRAYSGMAKIHTSRAQQANVSPDVLRRENNMPIHHAPKQTTSIQRETASPGPKPAAPKSATFDYEGFYNAELDKKHKDKSYRYFNNINRLAKEFPQAHMTARDERVTVWCSNDYLGMGRNPEVLKTMHETLDTYGSGAGGTRNISGHNQHAVALEATIARLHAQEAALVFSSCYVANDATLATLGSKLPNCVILSDSMNHASMIQGIRHSGAKKMVFKHNDLVDLEAKLASLPPEVPKIIAWESVYSMCGSIGPIAEICDLADKYGAITFLDEVHAVGMYGPHGAGVAEHLDYEAHAAGQTKGTIMERIDIITGTLGKAYGCVGGYIAGSAKMVDTVRSLAPGFIFTTSLPPATMAGAKTAIEYQIDFQGDRRLQQLHTQSTKAAMMEKDLPVMPNPSHIIPVLVGNAEVAKQASDLLLNDWGIYVQAINYPTVPVGEERLRFTPTPGHVEKYQKELVVALDAVWTQLGIKRTSDWAKQGGFLGVGSEVQGDVEPLWTNEQLGLGNQVERVGLEVLEEEKAMAMDEIDERAVPIAATA</sequence>
<dbReference type="PANTHER" id="PTHR13693:SF102">
    <property type="entry name" value="2-AMINO-3-KETOBUTYRATE COENZYME A LIGASE, MITOCHONDRIAL"/>
    <property type="match status" value="1"/>
</dbReference>
<keyword evidence="8 11" id="KW-0012">Acyltransferase</keyword>
<dbReference type="InterPro" id="IPR010961">
    <property type="entry name" value="4pyrrol_synth_NH2levulA_synth"/>
</dbReference>
<evidence type="ECO:0000313" key="14">
    <source>
        <dbReference type="EMBL" id="KAL2036942.1"/>
    </source>
</evidence>
<dbReference type="InterPro" id="IPR004839">
    <property type="entry name" value="Aminotransferase_I/II_large"/>
</dbReference>
<dbReference type="EC" id="2.3.1.37" evidence="11"/>
<dbReference type="PROSITE" id="PS00599">
    <property type="entry name" value="AA_TRANSFER_CLASS_2"/>
    <property type="match status" value="1"/>
</dbReference>
<dbReference type="SUPFAM" id="SSF53383">
    <property type="entry name" value="PLP-dependent transferases"/>
    <property type="match status" value="1"/>
</dbReference>
<evidence type="ECO:0000256" key="5">
    <source>
        <dbReference type="ARBA" id="ARBA00022679"/>
    </source>
</evidence>
<keyword evidence="11" id="KW-0496">Mitochondrion</keyword>
<dbReference type="Pfam" id="PF00155">
    <property type="entry name" value="Aminotran_1_2"/>
    <property type="match status" value="1"/>
</dbReference>
<gene>
    <name evidence="14" type="ORF">N7G274_010367</name>
</gene>
<feature type="compositionally biased region" description="Polar residues" evidence="12">
    <location>
        <begin position="113"/>
        <end position="122"/>
    </location>
</feature>
<organism evidence="14 15">
    <name type="scientific">Stereocaulon virgatum</name>
    <dbReference type="NCBI Taxonomy" id="373712"/>
    <lineage>
        <taxon>Eukaryota</taxon>
        <taxon>Fungi</taxon>
        <taxon>Dikarya</taxon>
        <taxon>Ascomycota</taxon>
        <taxon>Pezizomycotina</taxon>
        <taxon>Lecanoromycetes</taxon>
        <taxon>OSLEUM clade</taxon>
        <taxon>Lecanoromycetidae</taxon>
        <taxon>Lecanorales</taxon>
        <taxon>Lecanorineae</taxon>
        <taxon>Stereocaulaceae</taxon>
        <taxon>Stereocaulon</taxon>
    </lineage>
</organism>
<evidence type="ECO:0000256" key="4">
    <source>
        <dbReference type="ARBA" id="ARBA00008392"/>
    </source>
</evidence>
<dbReference type="NCBIfam" id="TIGR01821">
    <property type="entry name" value="5aminolev_synth"/>
    <property type="match status" value="1"/>
</dbReference>
<evidence type="ECO:0000256" key="8">
    <source>
        <dbReference type="ARBA" id="ARBA00023315"/>
    </source>
</evidence>
<evidence type="ECO:0000256" key="3">
    <source>
        <dbReference type="ARBA" id="ARBA00005029"/>
    </source>
</evidence>
<dbReference type="CDD" id="cd06454">
    <property type="entry name" value="KBL_like"/>
    <property type="match status" value="1"/>
</dbReference>
<comment type="similarity">
    <text evidence="4 10">Belongs to the class-II pyridoxal-phosphate-dependent aminotransferase family.</text>
</comment>
<keyword evidence="5 11" id="KW-0808">Transferase</keyword>
<evidence type="ECO:0000256" key="2">
    <source>
        <dbReference type="ARBA" id="ARBA00003076"/>
    </source>
</evidence>
<evidence type="ECO:0000256" key="7">
    <source>
        <dbReference type="ARBA" id="ARBA00023133"/>
    </source>
</evidence>
<evidence type="ECO:0000256" key="6">
    <source>
        <dbReference type="ARBA" id="ARBA00022898"/>
    </source>
</evidence>
<dbReference type="EMBL" id="JBEFKJ010000047">
    <property type="protein sequence ID" value="KAL2036942.1"/>
    <property type="molecule type" value="Genomic_DNA"/>
</dbReference>
<dbReference type="InterPro" id="IPR001917">
    <property type="entry name" value="Aminotrans_II_pyridoxalP_BS"/>
</dbReference>
<dbReference type="Gene3D" id="3.90.1150.10">
    <property type="entry name" value="Aspartate Aminotransferase, domain 1"/>
    <property type="match status" value="1"/>
</dbReference>
<evidence type="ECO:0000313" key="15">
    <source>
        <dbReference type="Proteomes" id="UP001590950"/>
    </source>
</evidence>
<dbReference type="InterPro" id="IPR050087">
    <property type="entry name" value="AON_synthase_class-II"/>
</dbReference>
<dbReference type="InterPro" id="IPR015422">
    <property type="entry name" value="PyrdxlP-dep_Trfase_small"/>
</dbReference>
<evidence type="ECO:0000256" key="10">
    <source>
        <dbReference type="RuleBase" id="RU003693"/>
    </source>
</evidence>
<proteinExistence type="inferred from homology"/>
<keyword evidence="15" id="KW-1185">Reference proteome</keyword>
<comment type="caution">
    <text evidence="14">The sequence shown here is derived from an EMBL/GenBank/DDBJ whole genome shotgun (WGS) entry which is preliminary data.</text>
</comment>
<keyword evidence="6 10" id="KW-0663">Pyridoxal phosphate</keyword>
<comment type="cofactor">
    <cofactor evidence="1 10">
        <name>pyridoxal 5'-phosphate</name>
        <dbReference type="ChEBI" id="CHEBI:597326"/>
    </cofactor>
</comment>
<evidence type="ECO:0000256" key="12">
    <source>
        <dbReference type="SAM" id="MobiDB-lite"/>
    </source>
</evidence>
<comment type="pathway">
    <text evidence="3 11">Porphyrin-containing compound metabolism; protoporphyrin-IX biosynthesis; 5-aminolevulinate from glycine: step 1/1.</text>
</comment>
<accession>A0ABR3ZTT7</accession>
<feature type="region of interest" description="Disordered" evidence="12">
    <location>
        <begin position="109"/>
        <end position="134"/>
    </location>
</feature>
<dbReference type="PANTHER" id="PTHR13693">
    <property type="entry name" value="CLASS II AMINOTRANSFERASE/8-AMINO-7-OXONONANOATE SYNTHASE"/>
    <property type="match status" value="1"/>
</dbReference>
<name>A0ABR3ZTT7_9LECA</name>
<feature type="domain" description="Aminotransferase class I/classII large" evidence="13">
    <location>
        <begin position="181"/>
        <end position="535"/>
    </location>
</feature>